<keyword evidence="1" id="KW-0472">Membrane</keyword>
<evidence type="ECO:0000313" key="3">
    <source>
        <dbReference type="Proteomes" id="UP000682843"/>
    </source>
</evidence>
<gene>
    <name evidence="2" type="ORF">RPMA_20460</name>
</gene>
<feature type="transmembrane region" description="Helical" evidence="1">
    <location>
        <begin position="119"/>
        <end position="139"/>
    </location>
</feature>
<sequence>MATFLILAPFGSFALLMLFTSAATSLFATAALALGIVVWDVARGGSVKMLAAGSALLFAAIGCYVTLIDGNWSRTALHLAVDLGVLAIALLSLVIRSPFTLQYAREQVDAETMKLPGFLAANYVITWAWTFAFVLMLLADMLVMFVPGLPLWIGFAIAFAARNAALYFTRWYPQYRRAKYAAGQTPPLKS</sequence>
<name>A0ABX8AB67_9BRAD</name>
<organism evidence="2 3">
    <name type="scientific">Tardiphaga alba</name>
    <dbReference type="NCBI Taxonomy" id="340268"/>
    <lineage>
        <taxon>Bacteria</taxon>
        <taxon>Pseudomonadati</taxon>
        <taxon>Pseudomonadota</taxon>
        <taxon>Alphaproteobacteria</taxon>
        <taxon>Hyphomicrobiales</taxon>
        <taxon>Nitrobacteraceae</taxon>
        <taxon>Tardiphaga</taxon>
    </lineage>
</organism>
<dbReference type="EMBL" id="CP036498">
    <property type="protein sequence ID" value="QUS40947.1"/>
    <property type="molecule type" value="Genomic_DNA"/>
</dbReference>
<keyword evidence="1" id="KW-1133">Transmembrane helix</keyword>
<evidence type="ECO:0008006" key="4">
    <source>
        <dbReference type="Google" id="ProtNLM"/>
    </source>
</evidence>
<feature type="transmembrane region" description="Helical" evidence="1">
    <location>
        <begin position="49"/>
        <end position="67"/>
    </location>
</feature>
<evidence type="ECO:0000313" key="2">
    <source>
        <dbReference type="EMBL" id="QUS40947.1"/>
    </source>
</evidence>
<protein>
    <recommendedName>
        <fullName evidence="4">Transmembrane protein</fullName>
    </recommendedName>
</protein>
<reference evidence="2 3" key="1">
    <citation type="submission" date="2019-02" db="EMBL/GenBank/DDBJ databases">
        <title>Emended description of the genus Rhodopseudomonas and description of Rhodopseudomonas albus sp. nov., a non-phototrophic, heavy-metal-tolerant bacterium isolated from garden soil.</title>
        <authorList>
            <person name="Bao Z."/>
            <person name="Cao W.W."/>
            <person name="Sato Y."/>
            <person name="Nishizawa T."/>
            <person name="Zhao J."/>
            <person name="Guo Y."/>
            <person name="Ohta H."/>
        </authorList>
    </citation>
    <scope>NUCLEOTIDE SEQUENCE [LARGE SCALE GENOMIC DNA]</scope>
    <source>
        <strain evidence="2 3">SK50-23</strain>
    </source>
</reference>
<evidence type="ECO:0000256" key="1">
    <source>
        <dbReference type="SAM" id="Phobius"/>
    </source>
</evidence>
<feature type="transmembrane region" description="Helical" evidence="1">
    <location>
        <begin position="79"/>
        <end position="99"/>
    </location>
</feature>
<dbReference type="RefSeq" id="WP_211909543.1">
    <property type="nucleotide sequence ID" value="NZ_CP036498.1"/>
</dbReference>
<keyword evidence="1" id="KW-0812">Transmembrane</keyword>
<dbReference type="Proteomes" id="UP000682843">
    <property type="component" value="Chromosome"/>
</dbReference>
<accession>A0ABX8AB67</accession>
<keyword evidence="3" id="KW-1185">Reference proteome</keyword>
<proteinExistence type="predicted"/>